<dbReference type="Proteomes" id="UP001596016">
    <property type="component" value="Unassembled WGS sequence"/>
</dbReference>
<dbReference type="InterPro" id="IPR020449">
    <property type="entry name" value="Tscrpt_reg_AraC-type_HTH"/>
</dbReference>
<dbReference type="InterPro" id="IPR009057">
    <property type="entry name" value="Homeodomain-like_sf"/>
</dbReference>
<keyword evidence="3" id="KW-0804">Transcription</keyword>
<name>A0ABW0GU52_9HYPH</name>
<evidence type="ECO:0000256" key="1">
    <source>
        <dbReference type="ARBA" id="ARBA00023015"/>
    </source>
</evidence>
<dbReference type="InterPro" id="IPR018060">
    <property type="entry name" value="HTH_AraC"/>
</dbReference>
<evidence type="ECO:0000313" key="7">
    <source>
        <dbReference type="Proteomes" id="UP001596016"/>
    </source>
</evidence>
<dbReference type="Gene3D" id="1.10.10.60">
    <property type="entry name" value="Homeodomain-like"/>
    <property type="match status" value="1"/>
</dbReference>
<keyword evidence="1" id="KW-0805">Transcription regulation</keyword>
<dbReference type="PANTHER" id="PTHR47893:SF1">
    <property type="entry name" value="REGULATORY PROTEIN PCHR"/>
    <property type="match status" value="1"/>
</dbReference>
<dbReference type="Pfam" id="PF12833">
    <property type="entry name" value="HTH_18"/>
    <property type="match status" value="1"/>
</dbReference>
<dbReference type="InterPro" id="IPR018062">
    <property type="entry name" value="HTH_AraC-typ_CS"/>
</dbReference>
<proteinExistence type="predicted"/>
<dbReference type="SMART" id="SM00342">
    <property type="entry name" value="HTH_ARAC"/>
    <property type="match status" value="1"/>
</dbReference>
<keyword evidence="7" id="KW-1185">Reference proteome</keyword>
<dbReference type="EMBL" id="JBHSLL010000009">
    <property type="protein sequence ID" value="MFC5384724.1"/>
    <property type="molecule type" value="Genomic_DNA"/>
</dbReference>
<dbReference type="PROSITE" id="PS01124">
    <property type="entry name" value="HTH_ARAC_FAMILY_2"/>
    <property type="match status" value="1"/>
</dbReference>
<evidence type="ECO:0000313" key="6">
    <source>
        <dbReference type="EMBL" id="MFC5384724.1"/>
    </source>
</evidence>
<keyword evidence="2" id="KW-0238">DNA-binding</keyword>
<feature type="region of interest" description="Disordered" evidence="4">
    <location>
        <begin position="1"/>
        <end position="29"/>
    </location>
</feature>
<dbReference type="PROSITE" id="PS00041">
    <property type="entry name" value="HTH_ARAC_FAMILY_1"/>
    <property type="match status" value="1"/>
</dbReference>
<dbReference type="PRINTS" id="PR00032">
    <property type="entry name" value="HTHARAC"/>
</dbReference>
<protein>
    <submittedName>
        <fullName evidence="6">Helix-turn-helix transcriptional regulator</fullName>
    </submittedName>
</protein>
<reference evidence="7" key="1">
    <citation type="journal article" date="2019" name="Int. J. Syst. Evol. Microbiol.">
        <title>The Global Catalogue of Microorganisms (GCM) 10K type strain sequencing project: providing services to taxonomists for standard genome sequencing and annotation.</title>
        <authorList>
            <consortium name="The Broad Institute Genomics Platform"/>
            <consortium name="The Broad Institute Genome Sequencing Center for Infectious Disease"/>
            <person name="Wu L."/>
            <person name="Ma J."/>
        </authorList>
    </citation>
    <scope>NUCLEOTIDE SEQUENCE [LARGE SCALE GENOMIC DNA]</scope>
    <source>
        <strain evidence="7">CGMCC 4.1415</strain>
    </source>
</reference>
<dbReference type="SUPFAM" id="SSF46689">
    <property type="entry name" value="Homeodomain-like"/>
    <property type="match status" value="2"/>
</dbReference>
<accession>A0ABW0GU52</accession>
<dbReference type="InterPro" id="IPR053142">
    <property type="entry name" value="PchR_regulatory_protein"/>
</dbReference>
<evidence type="ECO:0000256" key="4">
    <source>
        <dbReference type="SAM" id="MobiDB-lite"/>
    </source>
</evidence>
<sequence>MVERGSSNQLFGEFSPDREAVGGDDTVGSWREKVDSEIDSLGWREATRIEQPGEDVTIYMIDVLPPRDIVFRPKGPATFSLSIFLDGVGALCVDGAKPFEFHGGSAVLFACDRMTGGENHVQAGKRLRIVDIRVEKALLERLGGISLARLGGAVISDHSLPEQDIYLIGFKASPKLLGVASSLLKCNFEEGPVRRTYLYSKAIEALGIGLDTLVRASGGPVLRPLKKEELRKLELAVRLIEESYNDDWTIARLAKTVGLNERRLKEGFRIAIGKSVHTYLRSTRMNAAAALLASGTSVTETAMAVGFDSLSHFSKAFRTEKGVLPSQYRESEQATGRIRHSGG</sequence>
<feature type="domain" description="HTH araC/xylS-type" evidence="5">
    <location>
        <begin position="234"/>
        <end position="331"/>
    </location>
</feature>
<evidence type="ECO:0000256" key="3">
    <source>
        <dbReference type="ARBA" id="ARBA00023163"/>
    </source>
</evidence>
<gene>
    <name evidence="6" type="ORF">ACFPLB_01960</name>
</gene>
<dbReference type="RefSeq" id="WP_378227571.1">
    <property type="nucleotide sequence ID" value="NZ_JBHSLL010000009.1"/>
</dbReference>
<evidence type="ECO:0000259" key="5">
    <source>
        <dbReference type="PROSITE" id="PS01124"/>
    </source>
</evidence>
<comment type="caution">
    <text evidence="6">The sequence shown here is derived from an EMBL/GenBank/DDBJ whole genome shotgun (WGS) entry which is preliminary data.</text>
</comment>
<dbReference type="PANTHER" id="PTHR47893">
    <property type="entry name" value="REGULATORY PROTEIN PCHR"/>
    <property type="match status" value="1"/>
</dbReference>
<organism evidence="6 7">
    <name type="scientific">Aquamicrobium segne</name>
    <dbReference type="NCBI Taxonomy" id="469547"/>
    <lineage>
        <taxon>Bacteria</taxon>
        <taxon>Pseudomonadati</taxon>
        <taxon>Pseudomonadota</taxon>
        <taxon>Alphaproteobacteria</taxon>
        <taxon>Hyphomicrobiales</taxon>
        <taxon>Phyllobacteriaceae</taxon>
        <taxon>Aquamicrobium</taxon>
    </lineage>
</organism>
<evidence type="ECO:0000256" key="2">
    <source>
        <dbReference type="ARBA" id="ARBA00023125"/>
    </source>
</evidence>
<feature type="compositionally biased region" description="Polar residues" evidence="4">
    <location>
        <begin position="1"/>
        <end position="10"/>
    </location>
</feature>